<dbReference type="Gene3D" id="3.20.20.70">
    <property type="entry name" value="Aldolase class I"/>
    <property type="match status" value="1"/>
</dbReference>
<dbReference type="Pfam" id="PF02065">
    <property type="entry name" value="Melibiase"/>
    <property type="match status" value="1"/>
</dbReference>
<dbReference type="InterPro" id="IPR050985">
    <property type="entry name" value="Alpha-glycosidase_related"/>
</dbReference>
<dbReference type="SUPFAM" id="SSF51445">
    <property type="entry name" value="(Trans)glycosidases"/>
    <property type="match status" value="1"/>
</dbReference>
<dbReference type="CDD" id="cd14791">
    <property type="entry name" value="GH36"/>
    <property type="match status" value="1"/>
</dbReference>
<evidence type="ECO:0000256" key="2">
    <source>
        <dbReference type="ARBA" id="ARBA00023295"/>
    </source>
</evidence>
<dbReference type="RefSeq" id="WP_155354558.1">
    <property type="nucleotide sequence ID" value="NZ_BAAAHL010000065.1"/>
</dbReference>
<dbReference type="Proteomes" id="UP000331127">
    <property type="component" value="Unassembled WGS sequence"/>
</dbReference>
<keyword evidence="2" id="KW-0326">Glycosidase</keyword>
<dbReference type="AlphaFoldDB" id="A0A5M3WK18"/>
<dbReference type="InterPro" id="IPR002252">
    <property type="entry name" value="Glyco_hydro_36"/>
</dbReference>
<dbReference type="GO" id="GO:0016052">
    <property type="term" value="P:carbohydrate catabolic process"/>
    <property type="evidence" value="ECO:0007669"/>
    <property type="project" value="InterPro"/>
</dbReference>
<evidence type="ECO:0000313" key="4">
    <source>
        <dbReference type="Proteomes" id="UP000331127"/>
    </source>
</evidence>
<reference evidence="3 4" key="1">
    <citation type="submission" date="2019-10" db="EMBL/GenBank/DDBJ databases">
        <title>Whole genome shotgun sequence of Acrocarpospora macrocephala NBRC 16266.</title>
        <authorList>
            <person name="Ichikawa N."/>
            <person name="Kimura A."/>
            <person name="Kitahashi Y."/>
            <person name="Komaki H."/>
            <person name="Oguchi A."/>
        </authorList>
    </citation>
    <scope>NUCLEOTIDE SEQUENCE [LARGE SCALE GENOMIC DNA]</scope>
    <source>
        <strain evidence="3 4">NBRC 16266</strain>
    </source>
</reference>
<keyword evidence="4" id="KW-1185">Reference proteome</keyword>
<comment type="caution">
    <text evidence="3">The sequence shown here is derived from an EMBL/GenBank/DDBJ whole genome shotgun (WGS) entry which is preliminary data.</text>
</comment>
<gene>
    <name evidence="3" type="ORF">Amac_025820</name>
</gene>
<accession>A0A5M3WK18</accession>
<protein>
    <submittedName>
        <fullName evidence="3">Alpha-galactosidase</fullName>
    </submittedName>
</protein>
<dbReference type="EMBL" id="BLAE01000013">
    <property type="protein sequence ID" value="GES08986.1"/>
    <property type="molecule type" value="Genomic_DNA"/>
</dbReference>
<evidence type="ECO:0000313" key="3">
    <source>
        <dbReference type="EMBL" id="GES08986.1"/>
    </source>
</evidence>
<evidence type="ECO:0000256" key="1">
    <source>
        <dbReference type="ARBA" id="ARBA00022801"/>
    </source>
</evidence>
<organism evidence="3 4">
    <name type="scientific">Acrocarpospora macrocephala</name>
    <dbReference type="NCBI Taxonomy" id="150177"/>
    <lineage>
        <taxon>Bacteria</taxon>
        <taxon>Bacillati</taxon>
        <taxon>Actinomycetota</taxon>
        <taxon>Actinomycetes</taxon>
        <taxon>Streptosporangiales</taxon>
        <taxon>Streptosporangiaceae</taxon>
        <taxon>Acrocarpospora</taxon>
    </lineage>
</organism>
<dbReference type="InterPro" id="IPR017853">
    <property type="entry name" value="GH"/>
</dbReference>
<dbReference type="InterPro" id="IPR013785">
    <property type="entry name" value="Aldolase_TIM"/>
</dbReference>
<keyword evidence="1" id="KW-0378">Hydrolase</keyword>
<dbReference type="OrthoDB" id="9758822at2"/>
<dbReference type="PANTHER" id="PTHR43053:SF3">
    <property type="entry name" value="ALPHA-GALACTOSIDASE C-RELATED"/>
    <property type="match status" value="1"/>
</dbReference>
<dbReference type="PANTHER" id="PTHR43053">
    <property type="entry name" value="GLYCOSIDASE FAMILY 31"/>
    <property type="match status" value="1"/>
</dbReference>
<sequence length="499" mass="55408">METILQFGGHQLPAVLPGEPRHVEGGLIVPAGDVRILHPFGAVDFYRHGWNSYSPTAWWPLGGPPLRIPGPERMLTADDIDNDSPYRHAGSAVGALDAGGGNVLLLGGLGLDVPRVEADDRLLAGHWEHPDADWFLGYGPEEEVFARYAELLGERLGRRTTRAGNVWCSWYSFFEDITEPLIHKVLDDLRGYPFDVVQLDDGWQAAVGDWEPGSDFPSGMADMAARIRDHGFVPGLWLAPFIAPAHSEIFRTRPHLFLRDAAGDPKPAGFNWGASYFALDTTLPETRDHLAATFAQVREWGYRYLKLDFAYAGALSGARHRDVPREQAYRDAIRLFREVAGEDTYLLGSGAPIIPSIGVLDGVRASPDVAPYWDNSERSDDYSGAGARNAVIASLHRLWLRPLLEVDPDPVFFRTRYNLLDDACKQLLADLAGICGFRAVSDPIAWLDEPERRALVAFLTGSPEIRRLDRHRFLVDGREVDFGPYVNPAGRISDRLLVK</sequence>
<dbReference type="GO" id="GO:0004557">
    <property type="term" value="F:alpha-galactosidase activity"/>
    <property type="evidence" value="ECO:0007669"/>
    <property type="project" value="InterPro"/>
</dbReference>
<name>A0A5M3WK18_9ACTN</name>
<proteinExistence type="predicted"/>